<evidence type="ECO:0000313" key="1">
    <source>
        <dbReference type="EMBL" id="GIY16865.1"/>
    </source>
</evidence>
<name>A0AAV4R9F9_CAEEX</name>
<organism evidence="1 2">
    <name type="scientific">Caerostris extrusa</name>
    <name type="common">Bark spider</name>
    <name type="synonym">Caerostris bankana</name>
    <dbReference type="NCBI Taxonomy" id="172846"/>
    <lineage>
        <taxon>Eukaryota</taxon>
        <taxon>Metazoa</taxon>
        <taxon>Ecdysozoa</taxon>
        <taxon>Arthropoda</taxon>
        <taxon>Chelicerata</taxon>
        <taxon>Arachnida</taxon>
        <taxon>Araneae</taxon>
        <taxon>Araneomorphae</taxon>
        <taxon>Entelegynae</taxon>
        <taxon>Araneoidea</taxon>
        <taxon>Araneidae</taxon>
        <taxon>Caerostris</taxon>
    </lineage>
</organism>
<sequence length="93" mass="10442">MSSENSVFAHSSSHCEENKGAAGLRDVWVPKDAAPLTCSHQFEFRINHDLFRNSPYNSLSQPYHRPIASKSAKVSCLASRTINNGRWCLRQHG</sequence>
<accession>A0AAV4R9F9</accession>
<comment type="caution">
    <text evidence="1">The sequence shown here is derived from an EMBL/GenBank/DDBJ whole genome shotgun (WGS) entry which is preliminary data.</text>
</comment>
<protein>
    <submittedName>
        <fullName evidence="1">Uncharacterized protein</fullName>
    </submittedName>
</protein>
<gene>
    <name evidence="1" type="ORF">CEXT_255361</name>
</gene>
<dbReference type="Proteomes" id="UP001054945">
    <property type="component" value="Unassembled WGS sequence"/>
</dbReference>
<proteinExistence type="predicted"/>
<dbReference type="AlphaFoldDB" id="A0AAV4R9F9"/>
<evidence type="ECO:0000313" key="2">
    <source>
        <dbReference type="Proteomes" id="UP001054945"/>
    </source>
</evidence>
<dbReference type="EMBL" id="BPLR01007426">
    <property type="protein sequence ID" value="GIY16865.1"/>
    <property type="molecule type" value="Genomic_DNA"/>
</dbReference>
<keyword evidence="2" id="KW-1185">Reference proteome</keyword>
<reference evidence="1 2" key="1">
    <citation type="submission" date="2021-06" db="EMBL/GenBank/DDBJ databases">
        <title>Caerostris extrusa draft genome.</title>
        <authorList>
            <person name="Kono N."/>
            <person name="Arakawa K."/>
        </authorList>
    </citation>
    <scope>NUCLEOTIDE SEQUENCE [LARGE SCALE GENOMIC DNA]</scope>
</reference>